<dbReference type="PANTHER" id="PTHR42893">
    <property type="entry name" value="PROTEIN DETOXIFICATION 44, CHLOROPLASTIC-RELATED"/>
    <property type="match status" value="1"/>
</dbReference>
<dbReference type="PANTHER" id="PTHR42893:SF9">
    <property type="entry name" value="PROTEIN DETOXIFICATION 46, CHLOROPLASTIC"/>
    <property type="match status" value="1"/>
</dbReference>
<evidence type="ECO:0000256" key="2">
    <source>
        <dbReference type="ARBA" id="ARBA00010199"/>
    </source>
</evidence>
<comment type="similarity">
    <text evidence="2 6">Belongs to the multi antimicrobial extrusion (MATE) (TC 2.A.66.1) family.</text>
</comment>
<organism evidence="8 9">
    <name type="scientific">Volvox africanus</name>
    <dbReference type="NCBI Taxonomy" id="51714"/>
    <lineage>
        <taxon>Eukaryota</taxon>
        <taxon>Viridiplantae</taxon>
        <taxon>Chlorophyta</taxon>
        <taxon>core chlorophytes</taxon>
        <taxon>Chlorophyceae</taxon>
        <taxon>CS clade</taxon>
        <taxon>Chlamydomonadales</taxon>
        <taxon>Volvocaceae</taxon>
        <taxon>Volvox</taxon>
    </lineage>
</organism>
<evidence type="ECO:0000313" key="9">
    <source>
        <dbReference type="Proteomes" id="UP001165090"/>
    </source>
</evidence>
<dbReference type="Pfam" id="PF01554">
    <property type="entry name" value="MatE"/>
    <property type="match status" value="1"/>
</dbReference>
<keyword evidence="5 6" id="KW-0472">Membrane</keyword>
<name>A0ABQ5SI34_9CHLO</name>
<evidence type="ECO:0000256" key="7">
    <source>
        <dbReference type="SAM" id="MobiDB-lite"/>
    </source>
</evidence>
<keyword evidence="4 6" id="KW-1133">Transmembrane helix</keyword>
<keyword evidence="3 6" id="KW-0812">Transmembrane</keyword>
<feature type="transmembrane region" description="Helical" evidence="6">
    <location>
        <begin position="143"/>
        <end position="168"/>
    </location>
</feature>
<feature type="transmembrane region" description="Helical" evidence="6">
    <location>
        <begin position="280"/>
        <end position="302"/>
    </location>
</feature>
<proteinExistence type="inferred from homology"/>
<feature type="transmembrane region" description="Helical" evidence="6">
    <location>
        <begin position="180"/>
        <end position="209"/>
    </location>
</feature>
<reference evidence="8 9" key="1">
    <citation type="journal article" date="2023" name="IScience">
        <title>Expanded male sex-determining region conserved during the evolution of homothallism in the green alga Volvox.</title>
        <authorList>
            <person name="Yamamoto K."/>
            <person name="Matsuzaki R."/>
            <person name="Mahakham W."/>
            <person name="Heman W."/>
            <person name="Sekimoto H."/>
            <person name="Kawachi M."/>
            <person name="Minakuchi Y."/>
            <person name="Toyoda A."/>
            <person name="Nozaki H."/>
        </authorList>
    </citation>
    <scope>NUCLEOTIDE SEQUENCE [LARGE SCALE GENOMIC DNA]</scope>
    <source>
        <strain evidence="8 9">NIES-4468</strain>
    </source>
</reference>
<feature type="region of interest" description="Disordered" evidence="7">
    <location>
        <begin position="585"/>
        <end position="665"/>
    </location>
</feature>
<feature type="transmembrane region" description="Helical" evidence="6">
    <location>
        <begin position="229"/>
        <end position="247"/>
    </location>
</feature>
<dbReference type="InterPro" id="IPR044644">
    <property type="entry name" value="DinF-like"/>
</dbReference>
<keyword evidence="9" id="KW-1185">Reference proteome</keyword>
<comment type="caution">
    <text evidence="8">The sequence shown here is derived from an EMBL/GenBank/DDBJ whole genome shotgun (WGS) entry which is preliminary data.</text>
</comment>
<dbReference type="EMBL" id="BSDZ01000080">
    <property type="protein sequence ID" value="GLI69128.1"/>
    <property type="molecule type" value="Genomic_DNA"/>
</dbReference>
<dbReference type="Proteomes" id="UP001165090">
    <property type="component" value="Unassembled WGS sequence"/>
</dbReference>
<evidence type="ECO:0000256" key="3">
    <source>
        <dbReference type="ARBA" id="ARBA00022692"/>
    </source>
</evidence>
<evidence type="ECO:0000256" key="1">
    <source>
        <dbReference type="ARBA" id="ARBA00004141"/>
    </source>
</evidence>
<evidence type="ECO:0000256" key="6">
    <source>
        <dbReference type="RuleBase" id="RU004914"/>
    </source>
</evidence>
<feature type="transmembrane region" description="Helical" evidence="6">
    <location>
        <begin position="254"/>
        <end position="274"/>
    </location>
</feature>
<comment type="subcellular location">
    <subcellularLocation>
        <location evidence="1">Membrane</location>
        <topology evidence="1">Multi-pass membrane protein</topology>
    </subcellularLocation>
</comment>
<feature type="compositionally biased region" description="Basic and acidic residues" evidence="7">
    <location>
        <begin position="586"/>
        <end position="595"/>
    </location>
</feature>
<dbReference type="InterPro" id="IPR002528">
    <property type="entry name" value="MATE_fam"/>
</dbReference>
<protein>
    <recommendedName>
        <fullName evidence="6">Protein DETOXIFICATION</fullName>
    </recommendedName>
    <alternativeName>
        <fullName evidence="6">Multidrug and toxic compound extrusion protein</fullName>
    </alternativeName>
</protein>
<comment type="caution">
    <text evidence="6">Lacks conserved residue(s) required for the propagation of feature annotation.</text>
</comment>
<sequence length="665" mass="69796">MSAIGLYLPQSTSNGRFIFYISEYAPGLLRQELICGRGRTRPCDGRGHGQNRQKPTYRVCHSLRCRHIATASARPSIAIATDSEPAPDAPDVLRYQWDMLRRMISFLGPAILIPMGEPLMSLVDTVCIGQFAGTSQLAALGPANLVFSFCQYFLQSLQVATLSLLAGFMRDGRLRRGEELLSTAVAMAAVLGLVIACILESFPAAIITATGLRDPALLPLSTEYVRVRGLAQPAVLVTMVAQSGLLAQQDSLTPALIVAVAVALSLLGSVVFVAGLGWGLVGAAMTTVVCQYAGAVALLYGLSVRGKLRLHLALPRRDVLWQLLRTMGPLSITYICKNVSYLFIQTTAASLETTKLAAHQALFAVWNLLAWTVTPFEQAALTYLPGARGWRKAAGISLLVGLGAAGGVVCGAMLAALACAAPAVLTRDAAVWPHLQSVAGLASASMLALGADVVASGVNISMGDARYVAQSYLITLAALAAFMSASRTLGWELRGVWCGVVVFFGVRALQSTGRVLWQHLRPRAVERDDRRLQHLGRGDAEGSANSVSSCRISLASSDMDTAAAVPFVSVQTMESTEEAQFLACEDAQKPDRRDVLTSTPTEGAQGGLLDQRGTGPDAEGGAAAAPVGGERGNGVEVSNGAAELARGPVVEDAHGSGVSSGVAPT</sequence>
<gene>
    <name evidence="8" type="ORF">VaNZ11_013683</name>
</gene>
<feature type="compositionally biased region" description="Low complexity" evidence="7">
    <location>
        <begin position="613"/>
        <end position="628"/>
    </location>
</feature>
<feature type="transmembrane region" description="Helical" evidence="6">
    <location>
        <begin position="396"/>
        <end position="425"/>
    </location>
</feature>
<feature type="transmembrane region" description="Helical" evidence="6">
    <location>
        <begin position="103"/>
        <end position="123"/>
    </location>
</feature>
<feature type="transmembrane region" description="Helical" evidence="6">
    <location>
        <begin position="437"/>
        <end position="455"/>
    </location>
</feature>
<evidence type="ECO:0000256" key="5">
    <source>
        <dbReference type="ARBA" id="ARBA00023136"/>
    </source>
</evidence>
<feature type="transmembrane region" description="Helical" evidence="6">
    <location>
        <begin position="467"/>
        <end position="485"/>
    </location>
</feature>
<accession>A0ABQ5SI34</accession>
<evidence type="ECO:0000256" key="4">
    <source>
        <dbReference type="ARBA" id="ARBA00022989"/>
    </source>
</evidence>
<evidence type="ECO:0000313" key="8">
    <source>
        <dbReference type="EMBL" id="GLI69128.1"/>
    </source>
</evidence>